<keyword evidence="4 12" id="KW-0813">Transport</keyword>
<comment type="similarity">
    <text evidence="2 12">Belongs to the ATPase protein 8 family.</text>
</comment>
<keyword evidence="7 12" id="KW-0375">Hydrogen ion transport</keyword>
<evidence type="ECO:0000256" key="8">
    <source>
        <dbReference type="ARBA" id="ARBA00022989"/>
    </source>
</evidence>
<evidence type="ECO:0000256" key="6">
    <source>
        <dbReference type="ARBA" id="ARBA00022692"/>
    </source>
</evidence>
<evidence type="ECO:0000313" key="14">
    <source>
        <dbReference type="EMBL" id="QIV24747.1"/>
    </source>
</evidence>
<dbReference type="GO" id="GO:0045259">
    <property type="term" value="C:proton-transporting ATP synthase complex"/>
    <property type="evidence" value="ECO:0007669"/>
    <property type="project" value="UniProtKB-KW"/>
</dbReference>
<dbReference type="InterPro" id="IPR001421">
    <property type="entry name" value="ATP8_metazoa"/>
</dbReference>
<protein>
    <recommendedName>
        <fullName evidence="12">ATP synthase complex subunit 8</fullName>
    </recommendedName>
</protein>
<evidence type="ECO:0000256" key="7">
    <source>
        <dbReference type="ARBA" id="ARBA00022781"/>
    </source>
</evidence>
<keyword evidence="10 12" id="KW-0496">Mitochondrion</keyword>
<keyword evidence="5 12" id="KW-0138">CF(0)</keyword>
<comment type="subcellular location">
    <subcellularLocation>
        <location evidence="1 12">Mitochondrion membrane</location>
        <topology evidence="1 12">Single-pass membrane protein</topology>
    </subcellularLocation>
</comment>
<name>A0A6H0N274_9CUCU</name>
<gene>
    <name evidence="14" type="primary">ATP8</name>
</gene>
<keyword evidence="8 13" id="KW-1133">Transmembrane helix</keyword>
<feature type="transmembrane region" description="Helical" evidence="13">
    <location>
        <begin position="12"/>
        <end position="35"/>
    </location>
</feature>
<evidence type="ECO:0000256" key="11">
    <source>
        <dbReference type="ARBA" id="ARBA00023136"/>
    </source>
</evidence>
<dbReference type="GO" id="GO:0015078">
    <property type="term" value="F:proton transmembrane transporter activity"/>
    <property type="evidence" value="ECO:0007669"/>
    <property type="project" value="InterPro"/>
</dbReference>
<evidence type="ECO:0000256" key="2">
    <source>
        <dbReference type="ARBA" id="ARBA00008892"/>
    </source>
</evidence>
<sequence>MPQMAPLNWLTLFIFFVLVFLILNSVNFFSFSYTIKKIPIKSEKFQFNWKW</sequence>
<reference evidence="14" key="1">
    <citation type="journal article" date="2020" name="Syst. Entomol.">
        <title>Museomics reveals extensive cryptic diversity of Australian prionine longhorn beetles with implications for their classification and conservation.</title>
        <authorList>
            <person name="Jin M."/>
            <person name="Zwick A."/>
            <person name="Slipinski A."/>
            <person name="Keyzer R."/>
            <person name="Pang H."/>
        </authorList>
    </citation>
    <scope>NUCLEOTIDE SEQUENCE</scope>
</reference>
<evidence type="ECO:0000256" key="12">
    <source>
        <dbReference type="RuleBase" id="RU003661"/>
    </source>
</evidence>
<dbReference type="GO" id="GO:0015986">
    <property type="term" value="P:proton motive force-driven ATP synthesis"/>
    <property type="evidence" value="ECO:0007669"/>
    <property type="project" value="InterPro"/>
</dbReference>
<keyword evidence="6 12" id="KW-0812">Transmembrane</keyword>
<proteinExistence type="inferred from homology"/>
<evidence type="ECO:0000256" key="5">
    <source>
        <dbReference type="ARBA" id="ARBA00022547"/>
    </source>
</evidence>
<keyword evidence="9 12" id="KW-0406">Ion transport</keyword>
<keyword evidence="11 13" id="KW-0472">Membrane</keyword>
<organism evidence="14">
    <name type="scientific">Toxeutes arcuatus</name>
    <dbReference type="NCBI Taxonomy" id="2547841"/>
    <lineage>
        <taxon>Eukaryota</taxon>
        <taxon>Metazoa</taxon>
        <taxon>Ecdysozoa</taxon>
        <taxon>Arthropoda</taxon>
        <taxon>Hexapoda</taxon>
        <taxon>Insecta</taxon>
        <taxon>Pterygota</taxon>
        <taxon>Neoptera</taxon>
        <taxon>Endopterygota</taxon>
        <taxon>Coleoptera</taxon>
        <taxon>Polyphaga</taxon>
        <taxon>Cucujiformia</taxon>
        <taxon>Chrysomeloidea</taxon>
        <taxon>Cerambycidae</taxon>
        <taxon>Prioninae</taxon>
        <taxon>Aegosomatini</taxon>
        <taxon>Toxeutes</taxon>
    </lineage>
</organism>
<geneLocation type="mitochondrion" evidence="14"/>
<evidence type="ECO:0000256" key="3">
    <source>
        <dbReference type="ARBA" id="ARBA00011291"/>
    </source>
</evidence>
<evidence type="ECO:0000256" key="10">
    <source>
        <dbReference type="ARBA" id="ARBA00023128"/>
    </source>
</evidence>
<accession>A0A6H0N274</accession>
<evidence type="ECO:0000256" key="13">
    <source>
        <dbReference type="SAM" id="Phobius"/>
    </source>
</evidence>
<evidence type="ECO:0000256" key="9">
    <source>
        <dbReference type="ARBA" id="ARBA00023065"/>
    </source>
</evidence>
<dbReference type="GO" id="GO:0031966">
    <property type="term" value="C:mitochondrial membrane"/>
    <property type="evidence" value="ECO:0007669"/>
    <property type="project" value="UniProtKB-SubCell"/>
</dbReference>
<evidence type="ECO:0000256" key="1">
    <source>
        <dbReference type="ARBA" id="ARBA00004304"/>
    </source>
</evidence>
<comment type="subunit">
    <text evidence="3">F-type ATPases have 2 components, CF(1) - the catalytic core - and CF(0) - the membrane proton channel.</text>
</comment>
<dbReference type="Pfam" id="PF00895">
    <property type="entry name" value="ATP-synt_8"/>
    <property type="match status" value="1"/>
</dbReference>
<dbReference type="AlphaFoldDB" id="A0A6H0N274"/>
<dbReference type="EMBL" id="MK614548">
    <property type="protein sequence ID" value="QIV24747.1"/>
    <property type="molecule type" value="Genomic_DNA"/>
</dbReference>
<evidence type="ECO:0000256" key="4">
    <source>
        <dbReference type="ARBA" id="ARBA00022448"/>
    </source>
</evidence>